<dbReference type="EMBL" id="JASPKZ010004187">
    <property type="protein sequence ID" value="KAJ9590868.1"/>
    <property type="molecule type" value="Genomic_DNA"/>
</dbReference>
<dbReference type="Proteomes" id="UP001233999">
    <property type="component" value="Unassembled WGS sequence"/>
</dbReference>
<reference evidence="1" key="1">
    <citation type="journal article" date="2023" name="IScience">
        <title>Live-bearing cockroach genome reveals convergent evolutionary mechanisms linked to viviparity in insects and beyond.</title>
        <authorList>
            <person name="Fouks B."/>
            <person name="Harrison M.C."/>
            <person name="Mikhailova A.A."/>
            <person name="Marchal E."/>
            <person name="English S."/>
            <person name="Carruthers M."/>
            <person name="Jennings E.C."/>
            <person name="Chiamaka E.L."/>
            <person name="Frigard R.A."/>
            <person name="Pippel M."/>
            <person name="Attardo G.M."/>
            <person name="Benoit J.B."/>
            <person name="Bornberg-Bauer E."/>
            <person name="Tobe S.S."/>
        </authorList>
    </citation>
    <scope>NUCLEOTIDE SEQUENCE</scope>
    <source>
        <strain evidence="1">Stay&amp;Tobe</strain>
    </source>
</reference>
<reference evidence="1" key="2">
    <citation type="submission" date="2023-05" db="EMBL/GenBank/DDBJ databases">
        <authorList>
            <person name="Fouks B."/>
        </authorList>
    </citation>
    <scope>NUCLEOTIDE SEQUENCE</scope>
    <source>
        <strain evidence="1">Stay&amp;Tobe</strain>
        <tissue evidence="1">Testes</tissue>
    </source>
</reference>
<evidence type="ECO:0000313" key="1">
    <source>
        <dbReference type="EMBL" id="KAJ9590868.1"/>
    </source>
</evidence>
<protein>
    <submittedName>
        <fullName evidence="1">Uncharacterized protein</fullName>
    </submittedName>
</protein>
<comment type="caution">
    <text evidence="1">The sequence shown here is derived from an EMBL/GenBank/DDBJ whole genome shotgun (WGS) entry which is preliminary data.</text>
</comment>
<gene>
    <name evidence="1" type="ORF">L9F63_016112</name>
</gene>
<feature type="non-terminal residue" evidence="1">
    <location>
        <position position="55"/>
    </location>
</feature>
<proteinExistence type="predicted"/>
<feature type="non-terminal residue" evidence="1">
    <location>
        <position position="1"/>
    </location>
</feature>
<sequence length="55" mass="6773">IRNNPPYNTPLYLVKFVRCRVFSTIFPERFERKILIRIYGLIKYMENKDKCVYVN</sequence>
<name>A0AAD8A1W1_DIPPU</name>
<organism evidence="1 2">
    <name type="scientific">Diploptera punctata</name>
    <name type="common">Pacific beetle cockroach</name>
    <dbReference type="NCBI Taxonomy" id="6984"/>
    <lineage>
        <taxon>Eukaryota</taxon>
        <taxon>Metazoa</taxon>
        <taxon>Ecdysozoa</taxon>
        <taxon>Arthropoda</taxon>
        <taxon>Hexapoda</taxon>
        <taxon>Insecta</taxon>
        <taxon>Pterygota</taxon>
        <taxon>Neoptera</taxon>
        <taxon>Polyneoptera</taxon>
        <taxon>Dictyoptera</taxon>
        <taxon>Blattodea</taxon>
        <taxon>Blaberoidea</taxon>
        <taxon>Blaberidae</taxon>
        <taxon>Diplopterinae</taxon>
        <taxon>Diploptera</taxon>
    </lineage>
</organism>
<dbReference type="AlphaFoldDB" id="A0AAD8A1W1"/>
<keyword evidence="2" id="KW-1185">Reference proteome</keyword>
<evidence type="ECO:0000313" key="2">
    <source>
        <dbReference type="Proteomes" id="UP001233999"/>
    </source>
</evidence>
<accession>A0AAD8A1W1</accession>